<dbReference type="Gene3D" id="3.10.490.10">
    <property type="entry name" value="Gamma-glutamyl cyclotransferase-like"/>
    <property type="match status" value="1"/>
</dbReference>
<dbReference type="Proteomes" id="UP001557465">
    <property type="component" value="Unassembled WGS sequence"/>
</dbReference>
<dbReference type="EMBL" id="JBFRYC010000002">
    <property type="protein sequence ID" value="MEX1660662.1"/>
    <property type="molecule type" value="Genomic_DNA"/>
</dbReference>
<reference evidence="3 4" key="1">
    <citation type="journal article" date="2011" name="Int. J. Syst. Evol. Microbiol.">
        <title>Zhongshania antarctica gen. nov., sp. nov. and Zhongshania guokunii sp. nov., gammaproteobacteria respectively isolated from coastal attached (fast) ice and surface seawater of the Antarctic.</title>
        <authorList>
            <person name="Li H.J."/>
            <person name="Zhang X.Y."/>
            <person name="Chen C.X."/>
            <person name="Zhang Y.J."/>
            <person name="Gao Z.M."/>
            <person name="Yu Y."/>
            <person name="Chen X.L."/>
            <person name="Chen B."/>
            <person name="Zhang Y.Z."/>
        </authorList>
    </citation>
    <scope>NUCLEOTIDE SEQUENCE [LARGE SCALE GENOMIC DNA]</scope>
    <source>
        <strain evidence="3 4">15-R06ZXC-3</strain>
    </source>
</reference>
<name>A0ABV3TGE5_9RHOB</name>
<evidence type="ECO:0000256" key="2">
    <source>
        <dbReference type="ARBA" id="ARBA00023239"/>
    </source>
</evidence>
<protein>
    <recommendedName>
        <fullName evidence="1">glutathione-specific gamma-glutamylcyclotransferase</fullName>
        <ecNumber evidence="1">4.3.2.7</ecNumber>
    </recommendedName>
</protein>
<evidence type="ECO:0000256" key="1">
    <source>
        <dbReference type="ARBA" id="ARBA00012344"/>
    </source>
</evidence>
<dbReference type="SUPFAM" id="SSF110857">
    <property type="entry name" value="Gamma-glutamyl cyclotransferase-like"/>
    <property type="match status" value="1"/>
</dbReference>
<keyword evidence="4" id="KW-1185">Reference proteome</keyword>
<dbReference type="PANTHER" id="PTHR12192">
    <property type="entry name" value="CATION TRANSPORT PROTEIN CHAC-RELATED"/>
    <property type="match status" value="1"/>
</dbReference>
<dbReference type="Pfam" id="PF04752">
    <property type="entry name" value="ChaC"/>
    <property type="match status" value="1"/>
</dbReference>
<dbReference type="InterPro" id="IPR006840">
    <property type="entry name" value="ChaC"/>
</dbReference>
<dbReference type="EC" id="4.3.2.7" evidence="1"/>
<sequence>MDLKTDPFAHHPELRGKIADPLTSFFRDFSVDSVLKMHPELASVMEWVYSNEAREDTRRHCLADRGPDDLWVFAYGSLMWDPALSFSDVRRAYVPDFARRFILVDDNGGRGTKDSPGLMAALDQGDGCAGLVFRISAQDVERETEILWRREMIGPGYLPVFVTAQIDGKPGRALTFVADHCADVIDADLSRSDQVRLIAHGAGFLGTSKAYLENIVTQFAHLGIVDADCSALLQEVEAFLISQNVPVARTQP</sequence>
<proteinExistence type="predicted"/>
<evidence type="ECO:0000313" key="3">
    <source>
        <dbReference type="EMBL" id="MEX1660662.1"/>
    </source>
</evidence>
<dbReference type="InterPro" id="IPR013024">
    <property type="entry name" value="GGCT-like"/>
</dbReference>
<dbReference type="PANTHER" id="PTHR12192:SF2">
    <property type="entry name" value="GLUTATHIONE-SPECIFIC GAMMA-GLUTAMYLCYCLOTRANSFERASE 2"/>
    <property type="match status" value="1"/>
</dbReference>
<organism evidence="3 4">
    <name type="scientific">Thioclava arctica</name>
    <dbReference type="NCBI Taxonomy" id="3238301"/>
    <lineage>
        <taxon>Bacteria</taxon>
        <taxon>Pseudomonadati</taxon>
        <taxon>Pseudomonadota</taxon>
        <taxon>Alphaproteobacteria</taxon>
        <taxon>Rhodobacterales</taxon>
        <taxon>Paracoccaceae</taxon>
        <taxon>Thioclava</taxon>
    </lineage>
</organism>
<dbReference type="CDD" id="cd06661">
    <property type="entry name" value="GGCT_like"/>
    <property type="match status" value="1"/>
</dbReference>
<dbReference type="RefSeq" id="WP_368390912.1">
    <property type="nucleotide sequence ID" value="NZ_JBFRYC010000002.1"/>
</dbReference>
<evidence type="ECO:0000313" key="4">
    <source>
        <dbReference type="Proteomes" id="UP001557465"/>
    </source>
</evidence>
<gene>
    <name evidence="3" type="ORF">AB4874_03230</name>
</gene>
<dbReference type="InterPro" id="IPR036568">
    <property type="entry name" value="GGCT-like_sf"/>
</dbReference>
<accession>A0ABV3TGE5</accession>
<keyword evidence="2" id="KW-0456">Lyase</keyword>
<comment type="caution">
    <text evidence="3">The sequence shown here is derived from an EMBL/GenBank/DDBJ whole genome shotgun (WGS) entry which is preliminary data.</text>
</comment>